<dbReference type="Proteomes" id="UP000323439">
    <property type="component" value="Unassembled WGS sequence"/>
</dbReference>
<sequence>MYVDFSIVSRALIDLKDKDIVVCENPKDRIGKLHKLTDLGLQIYNELN</sequence>
<keyword evidence="2" id="KW-1185">Reference proteome</keyword>
<reference evidence="1 2" key="1">
    <citation type="submission" date="2016-10" db="EMBL/GenBank/DDBJ databases">
        <authorList>
            <person name="Varghese N."/>
            <person name="Submissions S."/>
        </authorList>
    </citation>
    <scope>NUCLEOTIDE SEQUENCE [LARGE SCALE GENOMIC DNA]</scope>
    <source>
        <strain evidence="1 2">DSM 16643</strain>
    </source>
</reference>
<evidence type="ECO:0008006" key="3">
    <source>
        <dbReference type="Google" id="ProtNLM"/>
    </source>
</evidence>
<organism evidence="1 2">
    <name type="scientific">Methanobrevibacter millerae</name>
    <dbReference type="NCBI Taxonomy" id="230361"/>
    <lineage>
        <taxon>Archaea</taxon>
        <taxon>Methanobacteriati</taxon>
        <taxon>Methanobacteriota</taxon>
        <taxon>Methanomada group</taxon>
        <taxon>Methanobacteria</taxon>
        <taxon>Methanobacteriales</taxon>
        <taxon>Methanobacteriaceae</taxon>
        <taxon>Methanobrevibacter</taxon>
    </lineage>
</organism>
<evidence type="ECO:0000313" key="1">
    <source>
        <dbReference type="EMBL" id="SDA48941.1"/>
    </source>
</evidence>
<name>A0A1G5VSR6_9EURY</name>
<protein>
    <recommendedName>
        <fullName evidence="3">Transcriptional regulator</fullName>
    </recommendedName>
</protein>
<gene>
    <name evidence="1" type="ORF">SAMN02910315_00876</name>
</gene>
<dbReference type="RefSeq" id="WP_223166003.1">
    <property type="nucleotide sequence ID" value="NZ_FMXB01000005.1"/>
</dbReference>
<accession>A0A1G5VSR6</accession>
<dbReference type="AlphaFoldDB" id="A0A1G5VSR6"/>
<dbReference type="EMBL" id="FMXB01000005">
    <property type="protein sequence ID" value="SDA48941.1"/>
    <property type="molecule type" value="Genomic_DNA"/>
</dbReference>
<evidence type="ECO:0000313" key="2">
    <source>
        <dbReference type="Proteomes" id="UP000323439"/>
    </source>
</evidence>
<proteinExistence type="predicted"/>